<dbReference type="EMBL" id="JAINDJ010000005">
    <property type="protein sequence ID" value="KAG9445717.1"/>
    <property type="molecule type" value="Genomic_DNA"/>
</dbReference>
<organism evidence="2 3">
    <name type="scientific">Aristolochia fimbriata</name>
    <name type="common">White veined hardy Dutchman's pipe vine</name>
    <dbReference type="NCBI Taxonomy" id="158543"/>
    <lineage>
        <taxon>Eukaryota</taxon>
        <taxon>Viridiplantae</taxon>
        <taxon>Streptophyta</taxon>
        <taxon>Embryophyta</taxon>
        <taxon>Tracheophyta</taxon>
        <taxon>Spermatophyta</taxon>
        <taxon>Magnoliopsida</taxon>
        <taxon>Magnoliidae</taxon>
        <taxon>Piperales</taxon>
        <taxon>Aristolochiaceae</taxon>
        <taxon>Aristolochia</taxon>
    </lineage>
</organism>
<proteinExistence type="predicted"/>
<feature type="compositionally biased region" description="Basic and acidic residues" evidence="1">
    <location>
        <begin position="7"/>
        <end position="22"/>
    </location>
</feature>
<gene>
    <name evidence="2" type="ORF">H6P81_011845</name>
</gene>
<evidence type="ECO:0000313" key="2">
    <source>
        <dbReference type="EMBL" id="KAG9445717.1"/>
    </source>
</evidence>
<evidence type="ECO:0000313" key="3">
    <source>
        <dbReference type="Proteomes" id="UP000825729"/>
    </source>
</evidence>
<feature type="compositionally biased region" description="Basic residues" evidence="1">
    <location>
        <begin position="92"/>
        <end position="104"/>
    </location>
</feature>
<sequence length="124" mass="14240">MNFQKIKAPDQKPHPTKFDLRSEAANQEKIPHKSQNASRPFSKHHPHNKSPVVREEVSEGPSEVPPGKRWIRQDATIGETRLHRFGNDRLAPKRQKPRKHRNRNGSRDQGAMAGTQISEEEREG</sequence>
<protein>
    <submittedName>
        <fullName evidence="2">Uncharacterized protein</fullName>
    </submittedName>
</protein>
<dbReference type="AlphaFoldDB" id="A0AAV7EA35"/>
<reference evidence="2 3" key="1">
    <citation type="submission" date="2021-07" db="EMBL/GenBank/DDBJ databases">
        <title>The Aristolochia fimbriata genome: insights into angiosperm evolution, floral development and chemical biosynthesis.</title>
        <authorList>
            <person name="Jiao Y."/>
        </authorList>
    </citation>
    <scope>NUCLEOTIDE SEQUENCE [LARGE SCALE GENOMIC DNA]</scope>
    <source>
        <strain evidence="2">IBCAS-2021</strain>
        <tissue evidence="2">Leaf</tissue>
    </source>
</reference>
<feature type="compositionally biased region" description="Basic and acidic residues" evidence="1">
    <location>
        <begin position="80"/>
        <end position="91"/>
    </location>
</feature>
<name>A0AAV7EA35_ARIFI</name>
<dbReference type="Proteomes" id="UP000825729">
    <property type="component" value="Unassembled WGS sequence"/>
</dbReference>
<comment type="caution">
    <text evidence="2">The sequence shown here is derived from an EMBL/GenBank/DDBJ whole genome shotgun (WGS) entry which is preliminary data.</text>
</comment>
<accession>A0AAV7EA35</accession>
<keyword evidence="3" id="KW-1185">Reference proteome</keyword>
<evidence type="ECO:0000256" key="1">
    <source>
        <dbReference type="SAM" id="MobiDB-lite"/>
    </source>
</evidence>
<feature type="region of interest" description="Disordered" evidence="1">
    <location>
        <begin position="1"/>
        <end position="124"/>
    </location>
</feature>